<feature type="domain" description="Peptidase M24" evidence="1">
    <location>
        <begin position="28"/>
        <end position="168"/>
    </location>
</feature>
<evidence type="ECO:0000313" key="2">
    <source>
        <dbReference type="EMBL" id="BBH51963.1"/>
    </source>
</evidence>
<dbReference type="Pfam" id="PF00557">
    <property type="entry name" value="Peptidase_M24"/>
    <property type="match status" value="1"/>
</dbReference>
<dbReference type="Proteomes" id="UP000291236">
    <property type="component" value="Chromosome"/>
</dbReference>
<dbReference type="OrthoDB" id="570664at2"/>
<dbReference type="SUPFAM" id="SSF55920">
    <property type="entry name" value="Creatinase/aminopeptidase"/>
    <property type="match status" value="1"/>
</dbReference>
<accession>A0A4P2VGG7</accession>
<dbReference type="KEGG" id="sbf:JCM31447_03940"/>
<reference evidence="2 3" key="1">
    <citation type="submission" date="2018-12" db="EMBL/GenBank/DDBJ databases">
        <title>Rubrispira sanarue gen. nov., sp., nov., a member of the order Silvanigrellales, isolated from a brackish lake in Hamamatsu Japan.</title>
        <authorList>
            <person name="Maejima Y."/>
            <person name="Iino T."/>
            <person name="Muraguchi Y."/>
            <person name="Fukuda K."/>
            <person name="Nojiri H."/>
            <person name="Ohkuma M."/>
            <person name="Moriuchi R."/>
            <person name="Dohra H."/>
            <person name="Kimbara K."/>
            <person name="Shintani M."/>
        </authorList>
    </citation>
    <scope>NUCLEOTIDE SEQUENCE [LARGE SCALE GENOMIC DNA]</scope>
    <source>
        <strain evidence="2 3">RF1110005</strain>
    </source>
</reference>
<dbReference type="InterPro" id="IPR000994">
    <property type="entry name" value="Pept_M24"/>
</dbReference>
<proteinExistence type="predicted"/>
<dbReference type="InterPro" id="IPR036005">
    <property type="entry name" value="Creatinase/aminopeptidase-like"/>
</dbReference>
<sequence>MSINQLEIENINSNAILSMTTTSRNKTWAAIEAIKQQIYPGMTELEAIKMANQYFADCGVRKFWHKTHIRFGESTILSFDDTYRENVTLKENDIFYIDVGPVWDGIEGDCGNTFVIGDAQQFLQIKNDIKELFDDVQQHWRNTQATGQKICEYTRWQVEKMGYVLLPECVKGHRLSEFSHSKYSNACLFDLDFIPSAERWILELQICHPSMKFGAFYEDLLL</sequence>
<protein>
    <submittedName>
        <fullName evidence="2">(Fe-S)-binding protein</fullName>
    </submittedName>
</protein>
<keyword evidence="3" id="KW-1185">Reference proteome</keyword>
<dbReference type="RefSeq" id="WP_130605994.1">
    <property type="nucleotide sequence ID" value="NZ_AP019368.1"/>
</dbReference>
<dbReference type="EMBL" id="AP019368">
    <property type="protein sequence ID" value="BBH51963.1"/>
    <property type="molecule type" value="Genomic_DNA"/>
</dbReference>
<evidence type="ECO:0000259" key="1">
    <source>
        <dbReference type="Pfam" id="PF00557"/>
    </source>
</evidence>
<organism evidence="2 3">
    <name type="scientific">Fluviispira sanaruensis</name>
    <dbReference type="NCBI Taxonomy" id="2493639"/>
    <lineage>
        <taxon>Bacteria</taxon>
        <taxon>Pseudomonadati</taxon>
        <taxon>Bdellovibrionota</taxon>
        <taxon>Oligoflexia</taxon>
        <taxon>Silvanigrellales</taxon>
        <taxon>Silvanigrellaceae</taxon>
        <taxon>Fluviispira</taxon>
    </lineage>
</organism>
<evidence type="ECO:0000313" key="3">
    <source>
        <dbReference type="Proteomes" id="UP000291236"/>
    </source>
</evidence>
<dbReference type="Gene3D" id="3.90.230.10">
    <property type="entry name" value="Creatinase/methionine aminopeptidase superfamily"/>
    <property type="match status" value="1"/>
</dbReference>
<gene>
    <name evidence="2" type="ORF">JCM31447_03940</name>
</gene>
<name>A0A4P2VGG7_FLUSA</name>
<dbReference type="AlphaFoldDB" id="A0A4P2VGG7"/>